<evidence type="ECO:0000256" key="3">
    <source>
        <dbReference type="ARBA" id="ARBA00023002"/>
    </source>
</evidence>
<dbReference type="InterPro" id="IPR036318">
    <property type="entry name" value="FAD-bd_PCMH-like_sf"/>
</dbReference>
<keyword evidence="2" id="KW-0274">FAD</keyword>
<dbReference type="Gene3D" id="1.10.45.10">
    <property type="entry name" value="Vanillyl-alcohol Oxidase, Chain A, domain 4"/>
    <property type="match status" value="1"/>
</dbReference>
<dbReference type="InterPro" id="IPR016166">
    <property type="entry name" value="FAD-bd_PCMH"/>
</dbReference>
<dbReference type="InterPro" id="IPR016169">
    <property type="entry name" value="FAD-bd_PCMH_sub2"/>
</dbReference>
<dbReference type="InterPro" id="IPR016164">
    <property type="entry name" value="FAD-linked_Oxase-like_C"/>
</dbReference>
<feature type="domain" description="FAD-binding PCMH-type" evidence="4">
    <location>
        <begin position="24"/>
        <end position="217"/>
    </location>
</feature>
<evidence type="ECO:0000256" key="1">
    <source>
        <dbReference type="ARBA" id="ARBA00022630"/>
    </source>
</evidence>
<dbReference type="InterPro" id="IPR010031">
    <property type="entry name" value="FAD_lactone_oxidase-like"/>
</dbReference>
<evidence type="ECO:0000313" key="6">
    <source>
        <dbReference type="Proteomes" id="UP001301731"/>
    </source>
</evidence>
<dbReference type="InterPro" id="IPR016170">
    <property type="entry name" value="Cytok_DH_C_sf"/>
</dbReference>
<dbReference type="Pfam" id="PF01565">
    <property type="entry name" value="FAD_binding_4"/>
    <property type="match status" value="1"/>
</dbReference>
<accession>A0ABZ0LPI0</accession>
<dbReference type="Gene3D" id="3.40.462.10">
    <property type="entry name" value="FAD-linked oxidases, C-terminal domain"/>
    <property type="match status" value="1"/>
</dbReference>
<dbReference type="PROSITE" id="PS51387">
    <property type="entry name" value="FAD_PCMH"/>
    <property type="match status" value="1"/>
</dbReference>
<protein>
    <submittedName>
        <fullName evidence="5">Cholesterol oxidase substrate-binding domain-containing protein</fullName>
    </submittedName>
</protein>
<dbReference type="InterPro" id="IPR016171">
    <property type="entry name" value="Vanillyl_alc_oxidase_C-sub2"/>
</dbReference>
<evidence type="ECO:0000313" key="5">
    <source>
        <dbReference type="EMBL" id="WOX21384.1"/>
    </source>
</evidence>
<name>A0ABZ0LPI0_9ACTN</name>
<dbReference type="Gene3D" id="3.30.465.10">
    <property type="match status" value="1"/>
</dbReference>
<dbReference type="RefSeq" id="WP_318102287.1">
    <property type="nucleotide sequence ID" value="NZ_CP137573.1"/>
</dbReference>
<keyword evidence="1" id="KW-0285">Flavoprotein</keyword>
<keyword evidence="3" id="KW-0560">Oxidoreductase</keyword>
<proteinExistence type="predicted"/>
<keyword evidence="6" id="KW-1185">Reference proteome</keyword>
<dbReference type="PANTHER" id="PTHR43762:SF1">
    <property type="entry name" value="D-ARABINONO-1,4-LACTONE OXIDASE"/>
    <property type="match status" value="1"/>
</dbReference>
<dbReference type="SUPFAM" id="SSF55103">
    <property type="entry name" value="FAD-linked oxidases, C-terminal domain"/>
    <property type="match status" value="1"/>
</dbReference>
<evidence type="ECO:0000256" key="2">
    <source>
        <dbReference type="ARBA" id="ARBA00022827"/>
    </source>
</evidence>
<dbReference type="PANTHER" id="PTHR43762">
    <property type="entry name" value="L-GULONOLACTONE OXIDASE"/>
    <property type="match status" value="1"/>
</dbReference>
<dbReference type="Pfam" id="PF09129">
    <property type="entry name" value="Chol_subst-bind"/>
    <property type="match status" value="1"/>
</dbReference>
<gene>
    <name evidence="5" type="ORF">R2D22_08270</name>
</gene>
<dbReference type="Proteomes" id="UP001301731">
    <property type="component" value="Chromosome"/>
</dbReference>
<reference evidence="5 6" key="1">
    <citation type="submission" date="2023-10" db="EMBL/GenBank/DDBJ databases">
        <title>The genome sequence of Streptomyces sp. HUAS YS2.</title>
        <authorList>
            <person name="Mo P."/>
        </authorList>
    </citation>
    <scope>NUCLEOTIDE SEQUENCE [LARGE SCALE GENOMIC DNA]</scope>
    <source>
        <strain evidence="5 6">HUAS YS2</strain>
    </source>
</reference>
<sequence>MNRPPRFPAGLVLYPHSFRNWSGETRVPHVWTCAPVTPQDVVTLANWAHAEGWRLRPAGKAHNWSPLVVDEDTGGEVLLVDTTQYLTRVRVHACEPDGSGSVTAETGVTVEALLSALEAAGQGLTAVPATGEPTLGGVLAVGAHGAGVPAPGEQPSPGSSFGSLSDRVLSLTAVVWNADRGGYELRVFDRTDAESGPLLTCLGRMFLTEVTLRTEPDRRLRCVSHCEARASDVFAAPAERRPGSFAELLERTGRAELLWWPFTDTTWIKSWSVTPVKPELSREVDSPYNYPFTDRLPEEASELVRKIVRGQGELTPAFCAAQSESIRAGLAATAAHDLWGWSKNLLLYLRPSALRMTTNGYAVVTARGEVQRVVSEFQSFLADLVERYRERGEYPMNGPLEIRVTGTDTAPGADPLLSPVRPDPDHPEWDVAVWLDVVTLPGTPSSGPFYREIEEWVFTTFTGDRGVVRPEWSKGWAYTDGRGPWSNARVIAETIPEAFPDWSAVCAALTSLDPHAVFDSAFVSGLLHGPSLVGARR</sequence>
<dbReference type="EMBL" id="CP137573">
    <property type="protein sequence ID" value="WOX21384.1"/>
    <property type="molecule type" value="Genomic_DNA"/>
</dbReference>
<dbReference type="InterPro" id="IPR015213">
    <property type="entry name" value="Cholesterol_OX_subst-bd"/>
</dbReference>
<dbReference type="SUPFAM" id="SSF56176">
    <property type="entry name" value="FAD-binding/transporter-associated domain-like"/>
    <property type="match status" value="1"/>
</dbReference>
<dbReference type="InterPro" id="IPR016167">
    <property type="entry name" value="FAD-bd_PCMH_sub1"/>
</dbReference>
<organism evidence="5 6">
    <name type="scientific">Streptomyces solicathayae</name>
    <dbReference type="NCBI Taxonomy" id="3081768"/>
    <lineage>
        <taxon>Bacteria</taxon>
        <taxon>Bacillati</taxon>
        <taxon>Actinomycetota</taxon>
        <taxon>Actinomycetes</taxon>
        <taxon>Kitasatosporales</taxon>
        <taxon>Streptomycetaceae</taxon>
        <taxon>Streptomyces</taxon>
    </lineage>
</organism>
<evidence type="ECO:0000259" key="4">
    <source>
        <dbReference type="PROSITE" id="PS51387"/>
    </source>
</evidence>
<dbReference type="Gene3D" id="3.30.43.10">
    <property type="entry name" value="Uridine Diphospho-n-acetylenolpyruvylglucosamine Reductase, domain 2"/>
    <property type="match status" value="1"/>
</dbReference>
<dbReference type="InterPro" id="IPR006094">
    <property type="entry name" value="Oxid_FAD_bind_N"/>
</dbReference>